<evidence type="ECO:0000313" key="3">
    <source>
        <dbReference type="Proteomes" id="UP000290253"/>
    </source>
</evidence>
<organism evidence="2 3">
    <name type="scientific">Silvibacterium dinghuense</name>
    <dbReference type="NCBI Taxonomy" id="1560006"/>
    <lineage>
        <taxon>Bacteria</taxon>
        <taxon>Pseudomonadati</taxon>
        <taxon>Acidobacteriota</taxon>
        <taxon>Terriglobia</taxon>
        <taxon>Terriglobales</taxon>
        <taxon>Acidobacteriaceae</taxon>
        <taxon>Silvibacterium</taxon>
    </lineage>
</organism>
<evidence type="ECO:0000313" key="2">
    <source>
        <dbReference type="EMBL" id="RXS97567.1"/>
    </source>
</evidence>
<keyword evidence="1" id="KW-0472">Membrane</keyword>
<keyword evidence="1" id="KW-1133">Transmembrane helix</keyword>
<feature type="transmembrane region" description="Helical" evidence="1">
    <location>
        <begin position="219"/>
        <end position="238"/>
    </location>
</feature>
<accession>A0A4Q1SJF7</accession>
<dbReference type="RefSeq" id="WP_129207346.1">
    <property type="nucleotide sequence ID" value="NZ_BMGU01000001.1"/>
</dbReference>
<gene>
    <name evidence="2" type="ORF">ESZ00_06680</name>
</gene>
<dbReference type="OrthoDB" id="116789at2"/>
<comment type="caution">
    <text evidence="2">The sequence shown here is derived from an EMBL/GenBank/DDBJ whole genome shotgun (WGS) entry which is preliminary data.</text>
</comment>
<feature type="transmembrane region" description="Helical" evidence="1">
    <location>
        <begin position="90"/>
        <end position="113"/>
    </location>
</feature>
<feature type="transmembrane region" description="Helical" evidence="1">
    <location>
        <begin position="250"/>
        <end position="268"/>
    </location>
</feature>
<reference evidence="2 3" key="1">
    <citation type="journal article" date="2016" name="Int. J. Syst. Evol. Microbiol.">
        <title>Acidipila dinghuensis sp. nov., an acidobacterium isolated from forest soil.</title>
        <authorList>
            <person name="Jiang Y.W."/>
            <person name="Wang J."/>
            <person name="Chen M.H."/>
            <person name="Lv Y.Y."/>
            <person name="Qiu L.H."/>
        </authorList>
    </citation>
    <scope>NUCLEOTIDE SEQUENCE [LARGE SCALE GENOMIC DNA]</scope>
    <source>
        <strain evidence="2 3">DHOF10</strain>
    </source>
</reference>
<feature type="transmembrane region" description="Helical" evidence="1">
    <location>
        <begin position="184"/>
        <end position="207"/>
    </location>
</feature>
<dbReference type="Proteomes" id="UP000290253">
    <property type="component" value="Unassembled WGS sequence"/>
</dbReference>
<keyword evidence="1" id="KW-0812">Transmembrane</keyword>
<name>A0A4Q1SJF7_9BACT</name>
<dbReference type="EMBL" id="SDMK01000001">
    <property type="protein sequence ID" value="RXS97567.1"/>
    <property type="molecule type" value="Genomic_DNA"/>
</dbReference>
<dbReference type="AlphaFoldDB" id="A0A4Q1SJF7"/>
<feature type="transmembrane region" description="Helical" evidence="1">
    <location>
        <begin position="133"/>
        <end position="151"/>
    </location>
</feature>
<proteinExistence type="predicted"/>
<sequence>MKISHESLVHRYLQAVGFWLPRSEKDDILAELRADLEAQIEDRESELRRPLDDAEMAALLKQRGRPVFVAGGFGPQQSLIGPLLYPIYRFVLRIVAIFYLLPWALIAIGIFVYERMHGGTPIASHAWSAMGSLWTIALTQFAVITLVFALVDRYAMTAVMQRDWEPRRLPAVRQPSVGKRRRQAVAGFIFGILGLFWLLALPGYPFLLIGPAAAVLHAAPIWAEVYPLLLVSVGLGIAENALTLAWPQIAWLRPTAGVVTSAFGLWIITRLLHAPVYLLAGDPHAADYAALGNMVAHLAVVFTGIGLLISLLAYAWQAVRALAGESRHPGSPAPLPARRI</sequence>
<keyword evidence="3" id="KW-1185">Reference proteome</keyword>
<evidence type="ECO:0000256" key="1">
    <source>
        <dbReference type="SAM" id="Phobius"/>
    </source>
</evidence>
<feature type="transmembrane region" description="Helical" evidence="1">
    <location>
        <begin position="288"/>
        <end position="316"/>
    </location>
</feature>
<protein>
    <submittedName>
        <fullName evidence="2">Uncharacterized protein</fullName>
    </submittedName>
</protein>